<geneLocation type="plasmid" evidence="1 2">
    <name>pBT9727</name>
</geneLocation>
<name>Q5LK66_BACHK</name>
<dbReference type="KEGG" id="btk:pBT9727_0069"/>
<organism evidence="1 2">
    <name type="scientific">Bacillus thuringiensis subsp. konkukian (strain 97-27)</name>
    <dbReference type="NCBI Taxonomy" id="281309"/>
    <lineage>
        <taxon>Bacteria</taxon>
        <taxon>Bacillati</taxon>
        <taxon>Bacillota</taxon>
        <taxon>Bacilli</taxon>
        <taxon>Bacillales</taxon>
        <taxon>Bacillaceae</taxon>
        <taxon>Bacillus</taxon>
        <taxon>Bacillus cereus group</taxon>
    </lineage>
</organism>
<dbReference type="AlphaFoldDB" id="Q5LK66"/>
<evidence type="ECO:0000313" key="1">
    <source>
        <dbReference type="EMBL" id="AAW31039.1"/>
    </source>
</evidence>
<evidence type="ECO:0000313" key="2">
    <source>
        <dbReference type="Proteomes" id="UP000001301"/>
    </source>
</evidence>
<reference evidence="1 2" key="1">
    <citation type="journal article" date="2006" name="J. Bacteriol.">
        <title>Pathogenomic sequence analysis of Bacillus cereus and Bacillus thuringiensis isolates closely related to Bacillus anthracis.</title>
        <authorList>
            <person name="Han C.S."/>
            <person name="Xie G."/>
            <person name="Challacombe J.F."/>
            <person name="Altherr M.R."/>
            <person name="Bhotika S.S."/>
            <person name="Brown N."/>
            <person name="Bruce D."/>
            <person name="Campbell C.S."/>
            <person name="Campbell M.L."/>
            <person name="Chen J."/>
            <person name="Chertkov O."/>
            <person name="Cleland C."/>
            <person name="Dimitrijevic M."/>
            <person name="Doggett N.A."/>
            <person name="Fawcett J.J."/>
            <person name="Glavina T."/>
            <person name="Goodwin L.A."/>
            <person name="Green L.D."/>
            <person name="Hill K.K."/>
            <person name="Hitchcock P."/>
            <person name="Jackson P.J."/>
            <person name="Keim P."/>
            <person name="Kewalramani A.R."/>
            <person name="Longmire J."/>
            <person name="Lucas S."/>
            <person name="Malfatti S."/>
            <person name="McMurry K."/>
            <person name="Meincke L.J."/>
            <person name="Misra M."/>
            <person name="Moseman B.L."/>
            <person name="Mundt M."/>
            <person name="Munk A.C."/>
            <person name="Okinaka R.T."/>
            <person name="Parson-Quintana B."/>
            <person name="Reilly L.P."/>
            <person name="Richardson P."/>
            <person name="Robinson D.L."/>
            <person name="Rubin E."/>
            <person name="Saunders E."/>
            <person name="Tapia R."/>
            <person name="Tesmer J.G."/>
            <person name="Thayer N."/>
            <person name="Thompson L.S."/>
            <person name="Tice H."/>
            <person name="Ticknor L.O."/>
            <person name="Wills P.L."/>
            <person name="Brettin T.S."/>
            <person name="Gilna P."/>
        </authorList>
    </citation>
    <scope>NUCLEOTIDE SEQUENCE [LARGE SCALE GENOMIC DNA]</scope>
    <source>
        <strain evidence="1 2">97-27</strain>
        <plasmid evidence="2">pBT9727</plasmid>
    </source>
</reference>
<proteinExistence type="predicted"/>
<dbReference type="Proteomes" id="UP000001301">
    <property type="component" value="Plasmid pBT9727"/>
</dbReference>
<keyword evidence="1" id="KW-0614">Plasmid</keyword>
<protein>
    <submittedName>
        <fullName evidence="1">Uncharacterized protein</fullName>
    </submittedName>
</protein>
<sequence>MGEMSTQYHFDNMIYTSREDLKKAMENDWYKKYNKYMIREFFYIGRQFEFDGITYEVLNNNAQESHVEGWLYLKAIGENSYKCWISPRKILLDESIFRKELDESLERADISLEINENHVQMQLF</sequence>
<gene>
    <name evidence="1" type="ordered locus">pBT9727_0069</name>
</gene>
<dbReference type="EMBL" id="CP000047">
    <property type="protein sequence ID" value="AAW31039.1"/>
    <property type="molecule type" value="Genomic_DNA"/>
</dbReference>
<dbReference type="PATRIC" id="fig|281309.8.peg.5566"/>
<accession>Q5LK66</accession>
<dbReference type="HOGENOM" id="CLU_2044959_0_0_9"/>